<dbReference type="Proteomes" id="UP000663881">
    <property type="component" value="Unassembled WGS sequence"/>
</dbReference>
<proteinExistence type="predicted"/>
<gene>
    <name evidence="1" type="ORF">OKA104_LOCUS50002</name>
</gene>
<sequence>MIYPLRRSVHTDLYSLLLFSSPSPQTPGSDDYLSSNQHLSLTSASQTSLNLTLNNRNNIIESSSISLL</sequence>
<name>A0A820ML20_9BILA</name>
<protein>
    <submittedName>
        <fullName evidence="1">Uncharacterized protein</fullName>
    </submittedName>
</protein>
<accession>A0A820ML20</accession>
<comment type="caution">
    <text evidence="1">The sequence shown here is derived from an EMBL/GenBank/DDBJ whole genome shotgun (WGS) entry which is preliminary data.</text>
</comment>
<organism evidence="1 2">
    <name type="scientific">Adineta steineri</name>
    <dbReference type="NCBI Taxonomy" id="433720"/>
    <lineage>
        <taxon>Eukaryota</taxon>
        <taxon>Metazoa</taxon>
        <taxon>Spiralia</taxon>
        <taxon>Gnathifera</taxon>
        <taxon>Rotifera</taxon>
        <taxon>Eurotatoria</taxon>
        <taxon>Bdelloidea</taxon>
        <taxon>Adinetida</taxon>
        <taxon>Adinetidae</taxon>
        <taxon>Adineta</taxon>
    </lineage>
</organism>
<evidence type="ECO:0000313" key="2">
    <source>
        <dbReference type="Proteomes" id="UP000663881"/>
    </source>
</evidence>
<dbReference type="EMBL" id="CAJOAY010024376">
    <property type="protein sequence ID" value="CAF4374194.1"/>
    <property type="molecule type" value="Genomic_DNA"/>
</dbReference>
<reference evidence="1" key="1">
    <citation type="submission" date="2021-02" db="EMBL/GenBank/DDBJ databases">
        <authorList>
            <person name="Nowell W R."/>
        </authorList>
    </citation>
    <scope>NUCLEOTIDE SEQUENCE</scope>
</reference>
<dbReference type="AlphaFoldDB" id="A0A820ML20"/>
<evidence type="ECO:0000313" key="1">
    <source>
        <dbReference type="EMBL" id="CAF4374194.1"/>
    </source>
</evidence>